<evidence type="ECO:0008006" key="4">
    <source>
        <dbReference type="Google" id="ProtNLM"/>
    </source>
</evidence>
<keyword evidence="1" id="KW-1133">Transmembrane helix</keyword>
<keyword evidence="1" id="KW-0812">Transmembrane</keyword>
<dbReference type="Pfam" id="PF03988">
    <property type="entry name" value="DUF347"/>
    <property type="match status" value="4"/>
</dbReference>
<comment type="caution">
    <text evidence="2">The sequence shown here is derived from an EMBL/GenBank/DDBJ whole genome shotgun (WGS) entry which is preliminary data.</text>
</comment>
<dbReference type="Proteomes" id="UP000677913">
    <property type="component" value="Unassembled WGS sequence"/>
</dbReference>
<sequence>MRDEGGRADVLARGGSVTGRARHSRSWLTAPGVLRVPEITAVFWIIKGLSTAMGESTSDYLVNAMAPQVAVVLGFAGFVLALVLQFRAARYRAWTYWFAVVMVGVFGTMAADVLHVALGVPYPVSSALYAVTLAAVFVGWRMTERTLSIHSVDTPRREAFYWAAVVATFAMGTALGDFTAYSLHLGYFPSAALFAALILIPALGYRFLRWNAIFSFWAAYVITRPLGASLADGLGKPKNTSGMGFGDAPVMLVLGALILGLVAYLAVTGADVQRQPQPVLEPDRAAAR</sequence>
<dbReference type="InterPro" id="IPR007136">
    <property type="entry name" value="DUF347"/>
</dbReference>
<feature type="transmembrane region" description="Helical" evidence="1">
    <location>
        <begin position="250"/>
        <end position="267"/>
    </location>
</feature>
<proteinExistence type="predicted"/>
<dbReference type="RefSeq" id="WP_211470465.1">
    <property type="nucleotide sequence ID" value="NZ_JAGSXH010000108.1"/>
</dbReference>
<evidence type="ECO:0000313" key="3">
    <source>
        <dbReference type="Proteomes" id="UP000677913"/>
    </source>
</evidence>
<feature type="transmembrane region" description="Helical" evidence="1">
    <location>
        <begin position="27"/>
        <end position="46"/>
    </location>
</feature>
<feature type="transmembrane region" description="Helical" evidence="1">
    <location>
        <begin position="212"/>
        <end position="230"/>
    </location>
</feature>
<gene>
    <name evidence="2" type="ORF">KGA66_22900</name>
</gene>
<reference evidence="2" key="1">
    <citation type="submission" date="2021-04" db="EMBL/GenBank/DDBJ databases">
        <title>Genome based classification of Actinospica acidithermotolerans sp. nov., an actinobacterium isolated from an Indonesian hot spring.</title>
        <authorList>
            <person name="Kusuma A.B."/>
            <person name="Putra K.E."/>
            <person name="Nafisah S."/>
            <person name="Loh J."/>
            <person name="Nouioui I."/>
            <person name="Goodfellow M."/>
        </authorList>
    </citation>
    <scope>NUCLEOTIDE SEQUENCE</scope>
    <source>
        <strain evidence="2">DSM 45618</strain>
    </source>
</reference>
<feature type="transmembrane region" description="Helical" evidence="1">
    <location>
        <begin position="160"/>
        <end position="181"/>
    </location>
</feature>
<organism evidence="2 3">
    <name type="scientific">Actinocrinis puniceicyclus</name>
    <dbReference type="NCBI Taxonomy" id="977794"/>
    <lineage>
        <taxon>Bacteria</taxon>
        <taxon>Bacillati</taxon>
        <taxon>Actinomycetota</taxon>
        <taxon>Actinomycetes</taxon>
        <taxon>Catenulisporales</taxon>
        <taxon>Actinospicaceae</taxon>
        <taxon>Actinocrinis</taxon>
    </lineage>
</organism>
<evidence type="ECO:0000256" key="1">
    <source>
        <dbReference type="SAM" id="Phobius"/>
    </source>
</evidence>
<name>A0A8J7WTW1_9ACTN</name>
<keyword evidence="3" id="KW-1185">Reference proteome</keyword>
<feature type="transmembrane region" description="Helical" evidence="1">
    <location>
        <begin position="122"/>
        <end position="140"/>
    </location>
</feature>
<protein>
    <recommendedName>
        <fullName evidence="4">Membrane-anchored protein</fullName>
    </recommendedName>
</protein>
<accession>A0A8J7WTW1</accession>
<feature type="transmembrane region" description="Helical" evidence="1">
    <location>
        <begin position="187"/>
        <end position="205"/>
    </location>
</feature>
<dbReference type="EMBL" id="JAGSXH010000108">
    <property type="protein sequence ID" value="MBS2965912.1"/>
    <property type="molecule type" value="Genomic_DNA"/>
</dbReference>
<feature type="transmembrane region" description="Helical" evidence="1">
    <location>
        <begin position="66"/>
        <end position="84"/>
    </location>
</feature>
<dbReference type="AlphaFoldDB" id="A0A8J7WTW1"/>
<keyword evidence="1" id="KW-0472">Membrane</keyword>
<feature type="transmembrane region" description="Helical" evidence="1">
    <location>
        <begin position="96"/>
        <end position="116"/>
    </location>
</feature>
<evidence type="ECO:0000313" key="2">
    <source>
        <dbReference type="EMBL" id="MBS2965912.1"/>
    </source>
</evidence>